<reference evidence="2 3" key="1">
    <citation type="submission" date="2019-06" db="EMBL/GenBank/DDBJ databases">
        <title>A novel bacterium of genus Amaricoccus, isolated from marine sediment.</title>
        <authorList>
            <person name="Huang H."/>
            <person name="Mo K."/>
            <person name="Hu Y."/>
        </authorList>
    </citation>
    <scope>NUCLEOTIDE SEQUENCE [LARGE SCALE GENOMIC DNA]</scope>
    <source>
        <strain evidence="2 3">HB172011</strain>
    </source>
</reference>
<proteinExistence type="predicted"/>
<protein>
    <submittedName>
        <fullName evidence="2">Thermonuclease family protein</fullName>
    </submittedName>
</protein>
<feature type="domain" description="TNase-like" evidence="1">
    <location>
        <begin position="37"/>
        <end position="148"/>
    </location>
</feature>
<dbReference type="InterPro" id="IPR035437">
    <property type="entry name" value="SNase_OB-fold_sf"/>
</dbReference>
<dbReference type="SUPFAM" id="SSF50199">
    <property type="entry name" value="Staphylococcal nuclease"/>
    <property type="match status" value="1"/>
</dbReference>
<dbReference type="PANTHER" id="PTHR12302:SF26">
    <property type="entry name" value="BLR1266 PROTEIN"/>
    <property type="match status" value="1"/>
</dbReference>
<organism evidence="2 3">
    <name type="scientific">Amaricoccus solimangrovi</name>
    <dbReference type="NCBI Taxonomy" id="2589815"/>
    <lineage>
        <taxon>Bacteria</taxon>
        <taxon>Pseudomonadati</taxon>
        <taxon>Pseudomonadota</taxon>
        <taxon>Alphaproteobacteria</taxon>
        <taxon>Rhodobacterales</taxon>
        <taxon>Paracoccaceae</taxon>
        <taxon>Amaricoccus</taxon>
    </lineage>
</organism>
<dbReference type="Pfam" id="PF00565">
    <property type="entry name" value="SNase"/>
    <property type="match status" value="1"/>
</dbReference>
<dbReference type="EMBL" id="VFRP01000007">
    <property type="protein sequence ID" value="TPE51511.1"/>
    <property type="molecule type" value="Genomic_DNA"/>
</dbReference>
<dbReference type="PANTHER" id="PTHR12302">
    <property type="entry name" value="EBNA2 BINDING PROTEIN P100"/>
    <property type="match status" value="1"/>
</dbReference>
<dbReference type="SMART" id="SM00318">
    <property type="entry name" value="SNc"/>
    <property type="match status" value="1"/>
</dbReference>
<dbReference type="InterPro" id="IPR016071">
    <property type="entry name" value="Staphylococal_nuclease_OB-fold"/>
</dbReference>
<gene>
    <name evidence="2" type="ORF">FJM51_08905</name>
</gene>
<sequence length="231" mass="24246">MARGGRAGPGLVALLLAALTLLPGGAPVQPGPRGAARVSDGDTLRVGGAVVRIFGIDAPERAQSCGAWACGEAARARLVALVAEREVACVRRDTDRYGRVVATCRAGDTDLGRALVAEGLAWAFRRYAADYIPDEAAAKAAGRGVWRTGAEAPWDYRADLRAARTRAAEARAESEAGDCRVKGNISADGERIYHLPGSAAYARTRISTAKGERWFCDETAAVAAGWRAPRG</sequence>
<keyword evidence="3" id="KW-1185">Reference proteome</keyword>
<evidence type="ECO:0000259" key="1">
    <source>
        <dbReference type="PROSITE" id="PS50830"/>
    </source>
</evidence>
<dbReference type="Proteomes" id="UP000319255">
    <property type="component" value="Unassembled WGS sequence"/>
</dbReference>
<evidence type="ECO:0000313" key="3">
    <source>
        <dbReference type="Proteomes" id="UP000319255"/>
    </source>
</evidence>
<dbReference type="OrthoDB" id="9805504at2"/>
<name>A0A501WX38_9RHOB</name>
<dbReference type="AlphaFoldDB" id="A0A501WX38"/>
<comment type="caution">
    <text evidence="2">The sequence shown here is derived from an EMBL/GenBank/DDBJ whole genome shotgun (WGS) entry which is preliminary data.</text>
</comment>
<accession>A0A501WX38</accession>
<dbReference type="PROSITE" id="PS50830">
    <property type="entry name" value="TNASE_3"/>
    <property type="match status" value="1"/>
</dbReference>
<dbReference type="Gene3D" id="2.40.50.90">
    <property type="match status" value="1"/>
</dbReference>
<evidence type="ECO:0000313" key="2">
    <source>
        <dbReference type="EMBL" id="TPE51511.1"/>
    </source>
</evidence>